<dbReference type="InterPro" id="IPR010461">
    <property type="entry name" value="ComK"/>
</dbReference>
<accession>A0A7D7RGK4</accession>
<dbReference type="GO" id="GO:0030420">
    <property type="term" value="P:establishment of competence for transformation"/>
    <property type="evidence" value="ECO:0007669"/>
    <property type="project" value="InterPro"/>
</dbReference>
<dbReference type="Proteomes" id="UP000514716">
    <property type="component" value="Chromosome"/>
</dbReference>
<reference evidence="1 2" key="1">
    <citation type="submission" date="2020-07" db="EMBL/GenBank/DDBJ databases">
        <title>Screening of a cold-adapted Planococcus bacterium producing protease in traditional shrimp paste and protease identification by genome sequencing.</title>
        <authorList>
            <person name="Gao R."/>
            <person name="Leng W."/>
            <person name="Chu Q."/>
            <person name="Wu X."/>
            <person name="Liu H."/>
            <person name="Li X."/>
        </authorList>
    </citation>
    <scope>NUCLEOTIDE SEQUENCE [LARGE SCALE GENOMIC DNA]</scope>
    <source>
        <strain evidence="1 2">XJ11</strain>
    </source>
</reference>
<sequence>MTNCGRIEINRELVLLESWYETGKRSRITTTNGVYYSTEPPLALIDKAHLMIACTHNLRLKATRHNLKSYEKHIVLYSKDGISAYPTQSPSAFTCIWIFNHQYTMEFVSPTRTRIIYKQFGIFKEIDASIHHLSKQRKRQRELFF</sequence>
<proteinExistence type="predicted"/>
<dbReference type="Pfam" id="PF06338">
    <property type="entry name" value="ComK"/>
    <property type="match status" value="1"/>
</dbReference>
<evidence type="ECO:0000313" key="1">
    <source>
        <dbReference type="EMBL" id="QMT16623.1"/>
    </source>
</evidence>
<organism evidence="1 2">
    <name type="scientific">Planococcus maritimus</name>
    <dbReference type="NCBI Taxonomy" id="192421"/>
    <lineage>
        <taxon>Bacteria</taxon>
        <taxon>Bacillati</taxon>
        <taxon>Bacillota</taxon>
        <taxon>Bacilli</taxon>
        <taxon>Bacillales</taxon>
        <taxon>Caryophanaceae</taxon>
        <taxon>Planococcus</taxon>
    </lineage>
</organism>
<name>A0A7D7RGK4_PLAMR</name>
<protein>
    <submittedName>
        <fullName evidence="1">Competence protein ComK</fullName>
    </submittedName>
</protein>
<dbReference type="RefSeq" id="WP_182091579.1">
    <property type="nucleotide sequence ID" value="NZ_CP059540.1"/>
</dbReference>
<dbReference type="KEGG" id="pdec:H1Q58_11645"/>
<dbReference type="AlphaFoldDB" id="A0A7D7RGK4"/>
<keyword evidence="2" id="KW-1185">Reference proteome</keyword>
<gene>
    <name evidence="1" type="ORF">H1Q58_11645</name>
</gene>
<evidence type="ECO:0000313" key="2">
    <source>
        <dbReference type="Proteomes" id="UP000514716"/>
    </source>
</evidence>
<dbReference type="EMBL" id="CP059540">
    <property type="protein sequence ID" value="QMT16623.1"/>
    <property type="molecule type" value="Genomic_DNA"/>
</dbReference>